<dbReference type="Proteomes" id="UP000016931">
    <property type="component" value="Unassembled WGS sequence"/>
</dbReference>
<dbReference type="EMBL" id="KB456269">
    <property type="protein sequence ID" value="EMF09434.1"/>
    <property type="molecule type" value="Genomic_DNA"/>
</dbReference>
<dbReference type="GeneID" id="27903968"/>
<sequence length="74" mass="8519">MAATPGYNIFSWVYQKDLRYLLPLYYIAAPTGYVNAKQVDLSEHTGRKAACHEIKYSFKPRQPFPPTSCNTILY</sequence>
<reference evidence="1 2" key="1">
    <citation type="journal article" date="2012" name="PLoS Pathog.">
        <title>Diverse lifestyles and strategies of plant pathogenesis encoded in the genomes of eighteen Dothideomycetes fungi.</title>
        <authorList>
            <person name="Ohm R.A."/>
            <person name="Feau N."/>
            <person name="Henrissat B."/>
            <person name="Schoch C.L."/>
            <person name="Horwitz B.A."/>
            <person name="Barry K.W."/>
            <person name="Condon B.J."/>
            <person name="Copeland A.C."/>
            <person name="Dhillon B."/>
            <person name="Glaser F."/>
            <person name="Hesse C.N."/>
            <person name="Kosti I."/>
            <person name="LaButti K."/>
            <person name="Lindquist E.A."/>
            <person name="Lucas S."/>
            <person name="Salamov A.A."/>
            <person name="Bradshaw R.E."/>
            <person name="Ciuffetti L."/>
            <person name="Hamelin R.C."/>
            <person name="Kema G.H.J."/>
            <person name="Lawrence C."/>
            <person name="Scott J.A."/>
            <person name="Spatafora J.W."/>
            <person name="Turgeon B.G."/>
            <person name="de Wit P.J.G.M."/>
            <person name="Zhong S."/>
            <person name="Goodwin S.B."/>
            <person name="Grigoriev I.V."/>
        </authorList>
    </citation>
    <scope>NUCLEOTIDE SEQUENCE [LARGE SCALE GENOMIC DNA]</scope>
    <source>
        <strain evidence="1 2">SO2202</strain>
    </source>
</reference>
<gene>
    <name evidence="1" type="ORF">SEPMUDRAFT_151456</name>
</gene>
<proteinExistence type="predicted"/>
<accession>N1QHC9</accession>
<evidence type="ECO:0000313" key="1">
    <source>
        <dbReference type="EMBL" id="EMF09434.1"/>
    </source>
</evidence>
<dbReference type="AlphaFoldDB" id="N1QHC9"/>
<dbReference type="RefSeq" id="XP_016757555.1">
    <property type="nucleotide sequence ID" value="XM_016906831.1"/>
</dbReference>
<protein>
    <submittedName>
        <fullName evidence="1">Uncharacterized protein</fullName>
    </submittedName>
</protein>
<name>N1QHC9_SPHMS</name>
<evidence type="ECO:0000313" key="2">
    <source>
        <dbReference type="Proteomes" id="UP000016931"/>
    </source>
</evidence>
<dbReference type="HOGENOM" id="CLU_2689384_0_0_1"/>
<keyword evidence="2" id="KW-1185">Reference proteome</keyword>
<organism evidence="1 2">
    <name type="scientific">Sphaerulina musiva (strain SO2202)</name>
    <name type="common">Poplar stem canker fungus</name>
    <name type="synonym">Septoria musiva</name>
    <dbReference type="NCBI Taxonomy" id="692275"/>
    <lineage>
        <taxon>Eukaryota</taxon>
        <taxon>Fungi</taxon>
        <taxon>Dikarya</taxon>
        <taxon>Ascomycota</taxon>
        <taxon>Pezizomycotina</taxon>
        <taxon>Dothideomycetes</taxon>
        <taxon>Dothideomycetidae</taxon>
        <taxon>Mycosphaerellales</taxon>
        <taxon>Mycosphaerellaceae</taxon>
        <taxon>Sphaerulina</taxon>
    </lineage>
</organism>